<dbReference type="Proteomes" id="UP001596550">
    <property type="component" value="Unassembled WGS sequence"/>
</dbReference>
<dbReference type="Pfam" id="PF13333">
    <property type="entry name" value="rve_2"/>
    <property type="match status" value="1"/>
</dbReference>
<comment type="caution">
    <text evidence="2">The sequence shown here is derived from an EMBL/GenBank/DDBJ whole genome shotgun (WGS) entry which is preliminary data.</text>
</comment>
<protein>
    <submittedName>
        <fullName evidence="2">IS3 family transposase</fullName>
    </submittedName>
</protein>
<evidence type="ECO:0000259" key="1">
    <source>
        <dbReference type="Pfam" id="PF13333"/>
    </source>
</evidence>
<evidence type="ECO:0000313" key="3">
    <source>
        <dbReference type="EMBL" id="MFC7348678.1"/>
    </source>
</evidence>
<reference evidence="4" key="2">
    <citation type="journal article" date="2019" name="Int. J. Syst. Evol. Microbiol.">
        <title>The Global Catalogue of Microorganisms (GCM) 10K type strain sequencing project: providing services to taxonomists for standard genome sequencing and annotation.</title>
        <authorList>
            <consortium name="The Broad Institute Genomics Platform"/>
            <consortium name="The Broad Institute Genome Sequencing Center for Infectious Disease"/>
            <person name="Wu L."/>
            <person name="Ma J."/>
        </authorList>
    </citation>
    <scope>NUCLEOTIDE SEQUENCE [LARGE SCALE GENOMIC DNA]</scope>
    <source>
        <strain evidence="4">CCUG 54781</strain>
    </source>
</reference>
<dbReference type="EMBL" id="JBHTCR010000011">
    <property type="protein sequence ID" value="MFC7348678.1"/>
    <property type="molecule type" value="Genomic_DNA"/>
</dbReference>
<reference evidence="2" key="1">
    <citation type="journal article" date="2014" name="Int. J. Syst. Evol. Microbiol.">
        <title>Complete genome of a new Firmicutes species belonging to the dominant human colonic microbiota ('Ruminococcus bicirculans') reveals two chromosomes and a selective capacity to utilize plant glucans.</title>
        <authorList>
            <consortium name="NISC Comparative Sequencing Program"/>
            <person name="Wegmann U."/>
            <person name="Louis P."/>
            <person name="Goesmann A."/>
            <person name="Henrissat B."/>
            <person name="Duncan S.H."/>
            <person name="Flint H.J."/>
        </authorList>
    </citation>
    <scope>NUCLEOTIDE SEQUENCE</scope>
    <source>
        <strain evidence="2">CGMCC 1.15067</strain>
    </source>
</reference>
<name>A0ABW2LWT4_9FLAO</name>
<evidence type="ECO:0000313" key="2">
    <source>
        <dbReference type="EMBL" id="MFC7347011.1"/>
    </source>
</evidence>
<accession>A0ABW2LWT4</accession>
<dbReference type="RefSeq" id="WP_378178883.1">
    <property type="nucleotide sequence ID" value="NZ_JBHTCR010000004.1"/>
</dbReference>
<dbReference type="EMBL" id="JBHTCR010000004">
    <property type="protein sequence ID" value="MFC7347011.1"/>
    <property type="molecule type" value="Genomic_DNA"/>
</dbReference>
<evidence type="ECO:0000313" key="4">
    <source>
        <dbReference type="Proteomes" id="UP001596550"/>
    </source>
</evidence>
<keyword evidence="4" id="KW-1185">Reference proteome</keyword>
<reference evidence="2" key="3">
    <citation type="submission" date="2024-09" db="EMBL/GenBank/DDBJ databases">
        <authorList>
            <person name="Sun Q."/>
            <person name="Mori K."/>
        </authorList>
    </citation>
    <scope>NUCLEOTIDE SEQUENCE</scope>
    <source>
        <strain evidence="2">CGMCC 1.15067</strain>
    </source>
</reference>
<feature type="domain" description="Integrase catalytic" evidence="1">
    <location>
        <begin position="2"/>
        <end position="36"/>
    </location>
</feature>
<proteinExistence type="predicted"/>
<sequence>MNELKKEIKQYITYYNNDRIRLKSKWKEPGTVPNSFL</sequence>
<gene>
    <name evidence="2" type="ORF">ACFQO9_09820</name>
    <name evidence="3" type="ORF">ACFQO9_18320</name>
</gene>
<dbReference type="InterPro" id="IPR001584">
    <property type="entry name" value="Integrase_cat-core"/>
</dbReference>
<organism evidence="2 4">
    <name type="scientific">Chryseobacterium zhengzhouense</name>
    <dbReference type="NCBI Taxonomy" id="1636086"/>
    <lineage>
        <taxon>Bacteria</taxon>
        <taxon>Pseudomonadati</taxon>
        <taxon>Bacteroidota</taxon>
        <taxon>Flavobacteriia</taxon>
        <taxon>Flavobacteriales</taxon>
        <taxon>Weeksellaceae</taxon>
        <taxon>Chryseobacterium group</taxon>
        <taxon>Chryseobacterium</taxon>
    </lineage>
</organism>